<proteinExistence type="inferred from homology"/>
<dbReference type="InterPro" id="IPR018163">
    <property type="entry name" value="Thr/Ala-tRNA-synth_IIc_edit"/>
</dbReference>
<evidence type="ECO:0000256" key="6">
    <source>
        <dbReference type="ARBA" id="ARBA00022884"/>
    </source>
</evidence>
<dbReference type="PROSITE" id="PS50860">
    <property type="entry name" value="AA_TRNA_LIGASE_II_ALA"/>
    <property type="match status" value="1"/>
</dbReference>
<keyword evidence="3 11" id="KW-0436">Ligase</keyword>
<dbReference type="SMART" id="SM00863">
    <property type="entry name" value="tRNA_SAD"/>
    <property type="match status" value="1"/>
</dbReference>
<feature type="binding site" evidence="11">
    <location>
        <position position="689"/>
    </location>
    <ligand>
        <name>Zn(2+)</name>
        <dbReference type="ChEBI" id="CHEBI:29105"/>
    </ligand>
</feature>
<feature type="compositionally biased region" description="Gly residues" evidence="12">
    <location>
        <begin position="865"/>
        <end position="881"/>
    </location>
</feature>
<feature type="binding site" evidence="11">
    <location>
        <position position="586"/>
    </location>
    <ligand>
        <name>Zn(2+)</name>
        <dbReference type="ChEBI" id="CHEBI:29105"/>
    </ligand>
</feature>
<keyword evidence="11" id="KW-0479">Metal-binding</keyword>
<reference evidence="14 15" key="1">
    <citation type="submission" date="2021-03" db="EMBL/GenBank/DDBJ databases">
        <title>Sequencing the genomes of 1000 actinobacteria strains.</title>
        <authorList>
            <person name="Klenk H.-P."/>
        </authorList>
    </citation>
    <scope>NUCLEOTIDE SEQUENCE [LARGE SCALE GENOMIC DNA]</scope>
    <source>
        <strain evidence="14 15">DSM 14566</strain>
    </source>
</reference>
<dbReference type="CDD" id="cd00673">
    <property type="entry name" value="AlaRS_core"/>
    <property type="match status" value="1"/>
</dbReference>
<organism evidence="14 15">
    <name type="scientific">Brachybacterium sacelli</name>
    <dbReference type="NCBI Taxonomy" id="173364"/>
    <lineage>
        <taxon>Bacteria</taxon>
        <taxon>Bacillati</taxon>
        <taxon>Actinomycetota</taxon>
        <taxon>Actinomycetes</taxon>
        <taxon>Micrococcales</taxon>
        <taxon>Dermabacteraceae</taxon>
        <taxon>Brachybacterium</taxon>
    </lineage>
</organism>
<comment type="cofactor">
    <cofactor evidence="11">
        <name>Zn(2+)</name>
        <dbReference type="ChEBI" id="CHEBI:29105"/>
    </cofactor>
    <text evidence="11">Binds 1 zinc ion per subunit.</text>
</comment>
<dbReference type="SUPFAM" id="SSF55681">
    <property type="entry name" value="Class II aaRS and biotin synthetases"/>
    <property type="match status" value="1"/>
</dbReference>
<dbReference type="Pfam" id="PF02272">
    <property type="entry name" value="DHHA1"/>
    <property type="match status" value="1"/>
</dbReference>
<evidence type="ECO:0000256" key="1">
    <source>
        <dbReference type="ARBA" id="ARBA00008226"/>
    </source>
</evidence>
<dbReference type="EC" id="6.1.1.7" evidence="11"/>
<accession>A0ABS4X9C6</accession>
<evidence type="ECO:0000256" key="7">
    <source>
        <dbReference type="ARBA" id="ARBA00022917"/>
    </source>
</evidence>
<dbReference type="InterPro" id="IPR023033">
    <property type="entry name" value="Ala_tRNA_ligase_euk/bac"/>
</dbReference>
<keyword evidence="4 11" id="KW-0547">Nucleotide-binding</keyword>
<feature type="region of interest" description="Disordered" evidence="12">
    <location>
        <begin position="863"/>
        <end position="882"/>
    </location>
</feature>
<dbReference type="RefSeq" id="WP_209905148.1">
    <property type="nucleotide sequence ID" value="NZ_BAAAJW010000001.1"/>
</dbReference>
<keyword evidence="8 11" id="KW-0030">Aminoacyl-tRNA synthetase</keyword>
<keyword evidence="11" id="KW-0862">Zinc</keyword>
<dbReference type="Gene3D" id="3.30.930.10">
    <property type="entry name" value="Bira Bifunctional Protein, Domain 2"/>
    <property type="match status" value="1"/>
</dbReference>
<dbReference type="InterPro" id="IPR045864">
    <property type="entry name" value="aa-tRNA-synth_II/BPL/LPL"/>
</dbReference>
<comment type="domain">
    <text evidence="11">Consists of three domains; the N-terminal catalytic domain, the editing domain and the C-terminal C-Ala domain. The editing domain removes incorrectly charged amino acids, while the C-Ala domain, along with tRNA(Ala), serves as a bridge to cooperatively bring together the editing and aminoacylation centers thus stimulating deacylation of misacylated tRNAs.</text>
</comment>
<dbReference type="Gene3D" id="3.30.980.10">
    <property type="entry name" value="Threonyl-trna Synthetase, Chain A, domain 2"/>
    <property type="match status" value="1"/>
</dbReference>
<comment type="caution">
    <text evidence="14">The sequence shown here is derived from an EMBL/GenBank/DDBJ whole genome shotgun (WGS) entry which is preliminary data.</text>
</comment>
<keyword evidence="5 11" id="KW-0067">ATP-binding</keyword>
<keyword evidence="6 11" id="KW-0694">RNA-binding</keyword>
<comment type="catalytic activity">
    <reaction evidence="10 11">
        <text>tRNA(Ala) + L-alanine + ATP = L-alanyl-tRNA(Ala) + AMP + diphosphate</text>
        <dbReference type="Rhea" id="RHEA:12540"/>
        <dbReference type="Rhea" id="RHEA-COMP:9657"/>
        <dbReference type="Rhea" id="RHEA-COMP:9923"/>
        <dbReference type="ChEBI" id="CHEBI:30616"/>
        <dbReference type="ChEBI" id="CHEBI:33019"/>
        <dbReference type="ChEBI" id="CHEBI:57972"/>
        <dbReference type="ChEBI" id="CHEBI:78442"/>
        <dbReference type="ChEBI" id="CHEBI:78497"/>
        <dbReference type="ChEBI" id="CHEBI:456215"/>
        <dbReference type="EC" id="6.1.1.7"/>
    </reaction>
</comment>
<evidence type="ECO:0000256" key="4">
    <source>
        <dbReference type="ARBA" id="ARBA00022741"/>
    </source>
</evidence>
<name>A0ABS4X9C6_9MICO</name>
<dbReference type="PRINTS" id="PR00980">
    <property type="entry name" value="TRNASYNTHALA"/>
</dbReference>
<keyword evidence="11" id="KW-0963">Cytoplasm</keyword>
<evidence type="ECO:0000256" key="5">
    <source>
        <dbReference type="ARBA" id="ARBA00022840"/>
    </source>
</evidence>
<comment type="subcellular location">
    <subcellularLocation>
        <location evidence="11">Cytoplasm</location>
    </subcellularLocation>
</comment>
<comment type="function">
    <text evidence="9 11">Catalyzes the attachment of alanine to tRNA(Ala) in a two-step reaction: alanine is first activated by ATP to form Ala-AMP and then transferred to the acceptor end of tRNA(Ala). Also edits incorrectly charged Ser-tRNA(Ala) and Gly-tRNA(Ala) via its editing domain.</text>
</comment>
<dbReference type="InterPro" id="IPR009000">
    <property type="entry name" value="Transl_B-barrel_sf"/>
</dbReference>
<keyword evidence="2 11" id="KW-0820">tRNA-binding</keyword>
<dbReference type="GO" id="GO:0004813">
    <property type="term" value="F:alanine-tRNA ligase activity"/>
    <property type="evidence" value="ECO:0007669"/>
    <property type="project" value="UniProtKB-EC"/>
</dbReference>
<dbReference type="SUPFAM" id="SSF55186">
    <property type="entry name" value="ThrRS/AlaRS common domain"/>
    <property type="match status" value="1"/>
</dbReference>
<evidence type="ECO:0000256" key="9">
    <source>
        <dbReference type="ARBA" id="ARBA00024779"/>
    </source>
</evidence>
<dbReference type="SUPFAM" id="SSF50447">
    <property type="entry name" value="Translation proteins"/>
    <property type="match status" value="1"/>
</dbReference>
<dbReference type="Gene3D" id="6.10.250.550">
    <property type="match status" value="1"/>
</dbReference>
<gene>
    <name evidence="11" type="primary">alaS</name>
    <name evidence="14" type="ORF">JOF43_004268</name>
</gene>
<evidence type="ECO:0000256" key="3">
    <source>
        <dbReference type="ARBA" id="ARBA00022598"/>
    </source>
</evidence>
<dbReference type="EMBL" id="JAGIOD010000002">
    <property type="protein sequence ID" value="MBP2384279.1"/>
    <property type="molecule type" value="Genomic_DNA"/>
</dbReference>
<evidence type="ECO:0000256" key="11">
    <source>
        <dbReference type="HAMAP-Rule" id="MF_00036"/>
    </source>
</evidence>
<dbReference type="SUPFAM" id="SSF101353">
    <property type="entry name" value="Putative anticodon-binding domain of alanyl-tRNA synthetase (AlaRS)"/>
    <property type="match status" value="1"/>
</dbReference>
<feature type="binding site" evidence="11">
    <location>
        <position position="685"/>
    </location>
    <ligand>
        <name>Zn(2+)</name>
        <dbReference type="ChEBI" id="CHEBI:29105"/>
    </ligand>
</feature>
<dbReference type="InterPro" id="IPR050058">
    <property type="entry name" value="Ala-tRNA_ligase"/>
</dbReference>
<dbReference type="InterPro" id="IPR002318">
    <property type="entry name" value="Ala-tRNA-lgiase_IIc"/>
</dbReference>
<dbReference type="InterPro" id="IPR003156">
    <property type="entry name" value="DHHA1_dom"/>
</dbReference>
<dbReference type="HAMAP" id="MF_00036_B">
    <property type="entry name" value="Ala_tRNA_synth_B"/>
    <property type="match status" value="1"/>
</dbReference>
<protein>
    <recommendedName>
        <fullName evidence="11">Alanine--tRNA ligase</fullName>
        <ecNumber evidence="11">6.1.1.7</ecNumber>
    </recommendedName>
    <alternativeName>
        <fullName evidence="11">Alanyl-tRNA synthetase</fullName>
        <shortName evidence="11">AlaRS</shortName>
    </alternativeName>
</protein>
<keyword evidence="15" id="KW-1185">Reference proteome</keyword>
<dbReference type="Gene3D" id="3.30.54.20">
    <property type="match status" value="1"/>
</dbReference>
<dbReference type="Proteomes" id="UP001519290">
    <property type="component" value="Unassembled WGS sequence"/>
</dbReference>
<evidence type="ECO:0000256" key="10">
    <source>
        <dbReference type="ARBA" id="ARBA00048300"/>
    </source>
</evidence>
<dbReference type="NCBIfam" id="TIGR00344">
    <property type="entry name" value="alaS"/>
    <property type="match status" value="1"/>
</dbReference>
<dbReference type="InterPro" id="IPR018162">
    <property type="entry name" value="Ala-tRNA-ligase_IIc_anticod-bd"/>
</dbReference>
<evidence type="ECO:0000256" key="2">
    <source>
        <dbReference type="ARBA" id="ARBA00022555"/>
    </source>
</evidence>
<evidence type="ECO:0000313" key="15">
    <source>
        <dbReference type="Proteomes" id="UP001519290"/>
    </source>
</evidence>
<dbReference type="Pfam" id="PF01411">
    <property type="entry name" value="tRNA-synt_2c"/>
    <property type="match status" value="1"/>
</dbReference>
<comment type="similarity">
    <text evidence="1 11">Belongs to the class-II aminoacyl-tRNA synthetase family.</text>
</comment>
<evidence type="ECO:0000259" key="13">
    <source>
        <dbReference type="PROSITE" id="PS50860"/>
    </source>
</evidence>
<dbReference type="PANTHER" id="PTHR11777">
    <property type="entry name" value="ALANYL-TRNA SYNTHETASE"/>
    <property type="match status" value="1"/>
</dbReference>
<dbReference type="PANTHER" id="PTHR11777:SF9">
    <property type="entry name" value="ALANINE--TRNA LIGASE, CYTOPLASMIC"/>
    <property type="match status" value="1"/>
</dbReference>
<feature type="binding site" evidence="11">
    <location>
        <position position="582"/>
    </location>
    <ligand>
        <name>Zn(2+)</name>
        <dbReference type="ChEBI" id="CHEBI:29105"/>
    </ligand>
</feature>
<evidence type="ECO:0000256" key="8">
    <source>
        <dbReference type="ARBA" id="ARBA00023146"/>
    </source>
</evidence>
<keyword evidence="7 11" id="KW-0648">Protein biosynthesis</keyword>
<evidence type="ECO:0000313" key="14">
    <source>
        <dbReference type="EMBL" id="MBP2384279.1"/>
    </source>
</evidence>
<dbReference type="Gene3D" id="2.40.30.130">
    <property type="match status" value="1"/>
</dbReference>
<dbReference type="InterPro" id="IPR018164">
    <property type="entry name" value="Ala-tRNA-synth_IIc_N"/>
</dbReference>
<dbReference type="InterPro" id="IPR012947">
    <property type="entry name" value="tRNA_SAD"/>
</dbReference>
<dbReference type="Pfam" id="PF07973">
    <property type="entry name" value="tRNA_SAD"/>
    <property type="match status" value="1"/>
</dbReference>
<dbReference type="InterPro" id="IPR018165">
    <property type="entry name" value="Ala-tRNA-synth_IIc_core"/>
</dbReference>
<feature type="domain" description="Alanyl-transfer RNA synthetases family profile" evidence="13">
    <location>
        <begin position="1"/>
        <end position="728"/>
    </location>
</feature>
<evidence type="ECO:0000256" key="12">
    <source>
        <dbReference type="SAM" id="MobiDB-lite"/>
    </source>
</evidence>
<sequence length="902" mass="97471">MRTSEIHRRWLDFFAAKQHEIVPSASLVSSDPSILFTIAGMVPFIPYIVGTEKAPYSRAVSVQKCIRTNDIENVGRTTRHGTFFQMAGNFSFGDYFKQGAIDFSWELLTTSQDDGGLGFDPERLWITLWEQDEESYQHLLEVIGLDPSRIVQLPWEESCWDTGQPGPAGSTGEWHYDRGPEYGPDAASGRVPEWPGSPDAEDRYIEIWNLVFDQFLRGEGPGKDYPLLGELEQKSIDTGLGVERVAYLLQGKQNMYEIDQVFGVIEKAQELTGRVYGADEEDDVRLRIVGDHVRSALMLVADGVRPSNEGRGYVLRRLIRRAVRSMRLLGYVDPAMPQLLPISKASMAESYPELEADFPRIDEVVRAEEEAFRRTLETGTTMFDRLVEDVKKEGGRAVPGDDAFRLHDTYGFPIDLTVEMAGEVGLAVDEDAFRSAMQEQRERARADAAAKKSGHTDTAVYSRLLGQRGEDVPFLGYTESSIATTVESVLVDGALVDSAEAPAAVEVVLAATPFYAEAGGQLADQGRIAVAGGGLLEVDDVQKPVRGLIVHRGRLVEGSVTPGTEAVATIDETRRGAIARAHTATHMVHQSLREELGESATQAGSENSPGRMRFDFRYGQGVPRSALEQIEGRVNTLLQDELAVTDQQMPLDEARALGAQALFGEKYGDIVRVVSIGGDWSRELCGGTHVPSTGAIGTVQLMGESSIGSGVRRVDALVGLSAYRFQAKEHALVSQLSEMLKVGSSEDLPERVASMTQRMKDMEKQLAALRGQQLQAEAGKLAEQAVDVAGIRLLAHDAGEGVAAGDLRTLALDLRTRLGEDAPAVLALTGHEDGRAALVVATNAGARDRGLAAGSLLRTAAEAMGGRGGGKSDLAQGGGGEPARIPEALAAVRSSLGEAVSA</sequence>
<dbReference type="Gene3D" id="3.10.310.40">
    <property type="match status" value="1"/>
</dbReference>